<dbReference type="EMBL" id="CM045758">
    <property type="protein sequence ID" value="KAI8031771.1"/>
    <property type="molecule type" value="Genomic_DNA"/>
</dbReference>
<organism evidence="1 2">
    <name type="scientific">Camellia lanceoleosa</name>
    <dbReference type="NCBI Taxonomy" id="1840588"/>
    <lineage>
        <taxon>Eukaryota</taxon>
        <taxon>Viridiplantae</taxon>
        <taxon>Streptophyta</taxon>
        <taxon>Embryophyta</taxon>
        <taxon>Tracheophyta</taxon>
        <taxon>Spermatophyta</taxon>
        <taxon>Magnoliopsida</taxon>
        <taxon>eudicotyledons</taxon>
        <taxon>Gunneridae</taxon>
        <taxon>Pentapetalae</taxon>
        <taxon>asterids</taxon>
        <taxon>Ericales</taxon>
        <taxon>Theaceae</taxon>
        <taxon>Camellia</taxon>
    </lineage>
</organism>
<proteinExistence type="predicted"/>
<reference evidence="1 2" key="1">
    <citation type="journal article" date="2022" name="Plant J.">
        <title>Chromosome-level genome of Camellia lanceoleosa provides a valuable resource for understanding genome evolution and self-incompatibility.</title>
        <authorList>
            <person name="Gong W."/>
            <person name="Xiao S."/>
            <person name="Wang L."/>
            <person name="Liao Z."/>
            <person name="Chang Y."/>
            <person name="Mo W."/>
            <person name="Hu G."/>
            <person name="Li W."/>
            <person name="Zhao G."/>
            <person name="Zhu H."/>
            <person name="Hu X."/>
            <person name="Ji K."/>
            <person name="Xiang X."/>
            <person name="Song Q."/>
            <person name="Yuan D."/>
            <person name="Jin S."/>
            <person name="Zhang L."/>
        </authorList>
    </citation>
    <scope>NUCLEOTIDE SEQUENCE [LARGE SCALE GENOMIC DNA]</scope>
    <source>
        <strain evidence="1">SQ_2022a</strain>
    </source>
</reference>
<protein>
    <submittedName>
        <fullName evidence="1">COP9 signalosome complex subunit 6a</fullName>
    </submittedName>
</protein>
<keyword evidence="2" id="KW-1185">Reference proteome</keyword>
<gene>
    <name evidence="1" type="ORF">LOK49_LG01G02906</name>
</gene>
<evidence type="ECO:0000313" key="2">
    <source>
        <dbReference type="Proteomes" id="UP001060215"/>
    </source>
</evidence>
<accession>A0ACC0J2N4</accession>
<evidence type="ECO:0000313" key="1">
    <source>
        <dbReference type="EMBL" id="KAI8031771.1"/>
    </source>
</evidence>
<dbReference type="Proteomes" id="UP001060215">
    <property type="component" value="Chromosome 1"/>
</dbReference>
<comment type="caution">
    <text evidence="1">The sequence shown here is derived from an EMBL/GenBank/DDBJ whole genome shotgun (WGS) entry which is preliminary data.</text>
</comment>
<name>A0ACC0J2N4_9ERIC</name>
<sequence>MASSSSSELTFKLHPLVILNIFDHYTRLKSQSQPSHVAANGSEATTLPPRRGSSASSSASREDTRSRSSTALSSSPIPPLILSIRSFL</sequence>